<feature type="compositionally biased region" description="Polar residues" evidence="1">
    <location>
        <begin position="41"/>
        <end position="52"/>
    </location>
</feature>
<gene>
    <name evidence="2" type="ORF">NEMBOFW57_002825</name>
</gene>
<sequence length="66" mass="6733">MTTPAKNAEMPSNGPEKTGVAAAAAATADLAAAPRGDDKTATASQNKSQSDCDGSYICDCRLCKFH</sequence>
<name>A0AAD4F424_9PEZI</name>
<dbReference type="Proteomes" id="UP001197093">
    <property type="component" value="Unassembled WGS sequence"/>
</dbReference>
<dbReference type="EMBL" id="JAHCVI010000001">
    <property type="protein sequence ID" value="KAG7292782.1"/>
    <property type="molecule type" value="Genomic_DNA"/>
</dbReference>
<proteinExistence type="predicted"/>
<reference evidence="2" key="1">
    <citation type="submission" date="2023-02" db="EMBL/GenBank/DDBJ databases">
        <authorList>
            <person name="Palmer J.M."/>
        </authorList>
    </citation>
    <scope>NUCLEOTIDE SEQUENCE</scope>
    <source>
        <strain evidence="2">FW57</strain>
    </source>
</reference>
<evidence type="ECO:0000313" key="3">
    <source>
        <dbReference type="Proteomes" id="UP001197093"/>
    </source>
</evidence>
<keyword evidence="3" id="KW-1185">Reference proteome</keyword>
<organism evidence="2 3">
    <name type="scientific">Staphylotrichum longicolle</name>
    <dbReference type="NCBI Taxonomy" id="669026"/>
    <lineage>
        <taxon>Eukaryota</taxon>
        <taxon>Fungi</taxon>
        <taxon>Dikarya</taxon>
        <taxon>Ascomycota</taxon>
        <taxon>Pezizomycotina</taxon>
        <taxon>Sordariomycetes</taxon>
        <taxon>Sordariomycetidae</taxon>
        <taxon>Sordariales</taxon>
        <taxon>Chaetomiaceae</taxon>
        <taxon>Staphylotrichum</taxon>
    </lineage>
</organism>
<comment type="caution">
    <text evidence="2">The sequence shown here is derived from an EMBL/GenBank/DDBJ whole genome shotgun (WGS) entry which is preliminary data.</text>
</comment>
<evidence type="ECO:0000313" key="2">
    <source>
        <dbReference type="EMBL" id="KAG7292782.1"/>
    </source>
</evidence>
<feature type="region of interest" description="Disordered" evidence="1">
    <location>
        <begin position="1"/>
        <end position="54"/>
    </location>
</feature>
<protein>
    <submittedName>
        <fullName evidence="2">Uncharacterized protein</fullName>
    </submittedName>
</protein>
<accession>A0AAD4F424</accession>
<dbReference type="AlphaFoldDB" id="A0AAD4F424"/>
<feature type="compositionally biased region" description="Low complexity" evidence="1">
    <location>
        <begin position="21"/>
        <end position="33"/>
    </location>
</feature>
<evidence type="ECO:0000256" key="1">
    <source>
        <dbReference type="SAM" id="MobiDB-lite"/>
    </source>
</evidence>